<dbReference type="SMART" id="SM00327">
    <property type="entry name" value="VWA"/>
    <property type="match status" value="1"/>
</dbReference>
<dbReference type="Pfam" id="PF00092">
    <property type="entry name" value="VWA"/>
    <property type="match status" value="1"/>
</dbReference>
<reference evidence="3" key="1">
    <citation type="journal article" date="2019" name="bioRxiv">
        <title>The Genome of the Zebra Mussel, Dreissena polymorpha: A Resource for Invasive Species Research.</title>
        <authorList>
            <person name="McCartney M.A."/>
            <person name="Auch B."/>
            <person name="Kono T."/>
            <person name="Mallez S."/>
            <person name="Zhang Y."/>
            <person name="Obille A."/>
            <person name="Becker A."/>
            <person name="Abrahante J.E."/>
            <person name="Garbe J."/>
            <person name="Badalamenti J.P."/>
            <person name="Herman A."/>
            <person name="Mangelson H."/>
            <person name="Liachko I."/>
            <person name="Sullivan S."/>
            <person name="Sone E.D."/>
            <person name="Koren S."/>
            <person name="Silverstein K.A.T."/>
            <person name="Beckman K.B."/>
            <person name="Gohl D.M."/>
        </authorList>
    </citation>
    <scope>NUCLEOTIDE SEQUENCE</scope>
    <source>
        <strain evidence="3">Duluth1</strain>
        <tissue evidence="3">Whole animal</tissue>
    </source>
</reference>
<gene>
    <name evidence="3" type="ORF">DPMN_138747</name>
</gene>
<dbReference type="InterPro" id="IPR051266">
    <property type="entry name" value="CLCR"/>
</dbReference>
<dbReference type="AlphaFoldDB" id="A0A9D4G7S0"/>
<sequence length="569" mass="63739">MCATIQNLFALCFVVGGCLGIKLVDHKYEDVYIAIQKTVKEDPQLIYRIKEAFTAASKLLFKATHNKVFFGKISIVIPKNWNLIEATPVSSISTSNYIEVSDGLHTDPYTRSTACGHEGVSVYMPPIFFMAETELGRKENVIVHEWGQYRWGLFPEYPDPNRRFYPDGGRWNPSMCSEHISGTIKYKVCLEANRSNPSRCDLNNTTASLPKECKFCPDRDSSGNQKANASILSYQYVSSLAFFCDKDDPSVPVWQRHNKKAYTKQNYLCNHKSAWEVMREHTDFQSEASLPDGTNTTPEFKVLRETDAIRVFVFDISGSMDTNGRIGQLHMTGSHIIKEKLPLGSWLGIVWFNDDADEFAKITQINNDDDRQSLVGGVPDNAYGGTCIGCGLQVALEMLQRKFGTAENSEIILMSDGQDNDPLKLEEATLNAKQAKVTIHTVSISQEADQRMIDLAVSTGGKYFTYLDKGRTSFEAVFSEAISSGITEQSTKALKLISDRSLGDTNVINFQFTVDHETGSNTTITVFTNLKSKENITMVIKGPDQKVYHIAKEDVSITYHMPQNLRVNT</sequence>
<comment type="caution">
    <text evidence="3">The sequence shown here is derived from an EMBL/GenBank/DDBJ whole genome shotgun (WGS) entry which is preliminary data.</text>
</comment>
<dbReference type="SUPFAM" id="SSF53300">
    <property type="entry name" value="vWA-like"/>
    <property type="match status" value="1"/>
</dbReference>
<dbReference type="Proteomes" id="UP000828390">
    <property type="component" value="Unassembled WGS sequence"/>
</dbReference>
<evidence type="ECO:0000259" key="2">
    <source>
        <dbReference type="PROSITE" id="PS50234"/>
    </source>
</evidence>
<dbReference type="Gene3D" id="3.40.50.410">
    <property type="entry name" value="von Willebrand factor, type A domain"/>
    <property type="match status" value="1"/>
</dbReference>
<dbReference type="InterPro" id="IPR002035">
    <property type="entry name" value="VWF_A"/>
</dbReference>
<accession>A0A9D4G7S0</accession>
<protein>
    <recommendedName>
        <fullName evidence="2">VWFA domain-containing protein</fullName>
    </recommendedName>
</protein>
<feature type="domain" description="VWFA" evidence="2">
    <location>
        <begin position="311"/>
        <end position="482"/>
    </location>
</feature>
<dbReference type="CDD" id="cd00198">
    <property type="entry name" value="vWFA"/>
    <property type="match status" value="1"/>
</dbReference>
<proteinExistence type="predicted"/>
<reference evidence="3" key="2">
    <citation type="submission" date="2020-11" db="EMBL/GenBank/DDBJ databases">
        <authorList>
            <person name="McCartney M.A."/>
            <person name="Auch B."/>
            <person name="Kono T."/>
            <person name="Mallez S."/>
            <person name="Becker A."/>
            <person name="Gohl D.M."/>
            <person name="Silverstein K.A.T."/>
            <person name="Koren S."/>
            <person name="Bechman K.B."/>
            <person name="Herman A."/>
            <person name="Abrahante J.E."/>
            <person name="Garbe J."/>
        </authorList>
    </citation>
    <scope>NUCLEOTIDE SEQUENCE</scope>
    <source>
        <strain evidence="3">Duluth1</strain>
        <tissue evidence="3">Whole animal</tissue>
    </source>
</reference>
<dbReference type="EMBL" id="JAIWYP010000006">
    <property type="protein sequence ID" value="KAH3810356.1"/>
    <property type="molecule type" value="Genomic_DNA"/>
</dbReference>
<dbReference type="PANTHER" id="PTHR10579">
    <property type="entry name" value="CALCIUM-ACTIVATED CHLORIDE CHANNEL REGULATOR"/>
    <property type="match status" value="1"/>
</dbReference>
<evidence type="ECO:0000256" key="1">
    <source>
        <dbReference type="SAM" id="SignalP"/>
    </source>
</evidence>
<keyword evidence="1" id="KW-0732">Signal</keyword>
<dbReference type="InterPro" id="IPR036465">
    <property type="entry name" value="vWFA_dom_sf"/>
</dbReference>
<dbReference type="InterPro" id="IPR013642">
    <property type="entry name" value="CLCA_N"/>
</dbReference>
<organism evidence="3 4">
    <name type="scientific">Dreissena polymorpha</name>
    <name type="common">Zebra mussel</name>
    <name type="synonym">Mytilus polymorpha</name>
    <dbReference type="NCBI Taxonomy" id="45954"/>
    <lineage>
        <taxon>Eukaryota</taxon>
        <taxon>Metazoa</taxon>
        <taxon>Spiralia</taxon>
        <taxon>Lophotrochozoa</taxon>
        <taxon>Mollusca</taxon>
        <taxon>Bivalvia</taxon>
        <taxon>Autobranchia</taxon>
        <taxon>Heteroconchia</taxon>
        <taxon>Euheterodonta</taxon>
        <taxon>Imparidentia</taxon>
        <taxon>Neoheterodontei</taxon>
        <taxon>Myida</taxon>
        <taxon>Dreissenoidea</taxon>
        <taxon>Dreissenidae</taxon>
        <taxon>Dreissena</taxon>
    </lineage>
</organism>
<feature type="signal peptide" evidence="1">
    <location>
        <begin position="1"/>
        <end position="20"/>
    </location>
</feature>
<name>A0A9D4G7S0_DREPO</name>
<feature type="chain" id="PRO_5039643355" description="VWFA domain-containing protein" evidence="1">
    <location>
        <begin position="21"/>
        <end position="569"/>
    </location>
</feature>
<evidence type="ECO:0000313" key="3">
    <source>
        <dbReference type="EMBL" id="KAH3810356.1"/>
    </source>
</evidence>
<dbReference type="Pfam" id="PF08434">
    <property type="entry name" value="CLCA"/>
    <property type="match status" value="1"/>
</dbReference>
<dbReference type="PANTHER" id="PTHR10579:SF177">
    <property type="entry name" value="CALCIUM-ACTIVATED CHLORIDE CHANNEL REGULATOR 4-LIKE PROTEIN"/>
    <property type="match status" value="1"/>
</dbReference>
<dbReference type="PROSITE" id="PS50234">
    <property type="entry name" value="VWFA"/>
    <property type="match status" value="1"/>
</dbReference>
<keyword evidence="4" id="KW-1185">Reference proteome</keyword>
<evidence type="ECO:0000313" key="4">
    <source>
        <dbReference type="Proteomes" id="UP000828390"/>
    </source>
</evidence>